<dbReference type="PROSITE" id="PS50287">
    <property type="entry name" value="SRCR_2"/>
    <property type="match status" value="5"/>
</dbReference>
<keyword evidence="1 2" id="KW-1015">Disulfide bond</keyword>
<keyword evidence="4" id="KW-0472">Membrane</keyword>
<feature type="domain" description="SRCR" evidence="5">
    <location>
        <begin position="270"/>
        <end position="367"/>
    </location>
</feature>
<feature type="disulfide bond" evidence="2">
    <location>
        <begin position="415"/>
        <end position="476"/>
    </location>
</feature>
<feature type="transmembrane region" description="Helical" evidence="4">
    <location>
        <begin position="6"/>
        <end position="27"/>
    </location>
</feature>
<dbReference type="AlphaFoldDB" id="A0A9Q1C8B4"/>
<feature type="disulfide bond" evidence="2">
    <location>
        <begin position="513"/>
        <end position="577"/>
    </location>
</feature>
<feature type="disulfide bond" evidence="2">
    <location>
        <begin position="233"/>
        <end position="243"/>
    </location>
</feature>
<feature type="domain" description="SRCR" evidence="5">
    <location>
        <begin position="152"/>
        <end position="275"/>
    </location>
</feature>
<evidence type="ECO:0000256" key="4">
    <source>
        <dbReference type="SAM" id="Phobius"/>
    </source>
</evidence>
<reference evidence="6" key="1">
    <citation type="submission" date="2021-10" db="EMBL/GenBank/DDBJ databases">
        <title>Tropical sea cucumber genome reveals ecological adaptation and Cuvierian tubules defense mechanism.</title>
        <authorList>
            <person name="Chen T."/>
        </authorList>
    </citation>
    <scope>NUCLEOTIDE SEQUENCE</scope>
    <source>
        <strain evidence="6">Nanhai2018</strain>
        <tissue evidence="6">Muscle</tissue>
    </source>
</reference>
<evidence type="ECO:0000256" key="2">
    <source>
        <dbReference type="PROSITE-ProRule" id="PRU00196"/>
    </source>
</evidence>
<evidence type="ECO:0000256" key="3">
    <source>
        <dbReference type="SAM" id="MobiDB-lite"/>
    </source>
</evidence>
<dbReference type="PANTHER" id="PTHR48071">
    <property type="entry name" value="SRCR DOMAIN-CONTAINING PROTEIN"/>
    <property type="match status" value="1"/>
</dbReference>
<keyword evidence="4" id="KW-1133">Transmembrane helix</keyword>
<feature type="disulfide bond" evidence="2">
    <location>
        <begin position="108"/>
        <end position="118"/>
    </location>
</feature>
<accession>A0A9Q1C8B4</accession>
<comment type="caution">
    <text evidence="2">Lacks conserved residue(s) required for the propagation of feature annotation.</text>
</comment>
<dbReference type="InterPro" id="IPR036772">
    <property type="entry name" value="SRCR-like_dom_sf"/>
</dbReference>
<keyword evidence="7" id="KW-1185">Reference proteome</keyword>
<proteinExistence type="predicted"/>
<dbReference type="Proteomes" id="UP001152320">
    <property type="component" value="Chromosome 5"/>
</dbReference>
<feature type="disulfide bond" evidence="2">
    <location>
        <begin position="337"/>
        <end position="347"/>
    </location>
</feature>
<keyword evidence="4" id="KW-0812">Transmembrane</keyword>
<dbReference type="EMBL" id="JAIZAY010000005">
    <property type="protein sequence ID" value="KAJ8041148.1"/>
    <property type="molecule type" value="Genomic_DNA"/>
</dbReference>
<dbReference type="SMART" id="SM00202">
    <property type="entry name" value="SR"/>
    <property type="match status" value="2"/>
</dbReference>
<dbReference type="InterPro" id="IPR001190">
    <property type="entry name" value="SRCR"/>
</dbReference>
<feature type="domain" description="SRCR" evidence="5">
    <location>
        <begin position="43"/>
        <end position="138"/>
    </location>
</feature>
<feature type="domain" description="SRCR" evidence="5">
    <location>
        <begin position="375"/>
        <end position="477"/>
    </location>
</feature>
<name>A0A9Q1C8B4_HOLLE</name>
<evidence type="ECO:0000313" key="6">
    <source>
        <dbReference type="EMBL" id="KAJ8041148.1"/>
    </source>
</evidence>
<evidence type="ECO:0000259" key="5">
    <source>
        <dbReference type="PROSITE" id="PS50287"/>
    </source>
</evidence>
<dbReference type="Pfam" id="PF00530">
    <property type="entry name" value="SRCR"/>
    <property type="match status" value="3"/>
</dbReference>
<feature type="region of interest" description="Disordered" evidence="3">
    <location>
        <begin position="671"/>
        <end position="715"/>
    </location>
</feature>
<dbReference type="Gene3D" id="3.10.250.10">
    <property type="entry name" value="SRCR-like domain"/>
    <property type="match status" value="4"/>
</dbReference>
<dbReference type="GO" id="GO:0016020">
    <property type="term" value="C:membrane"/>
    <property type="evidence" value="ECO:0007669"/>
    <property type="project" value="InterPro"/>
</dbReference>
<evidence type="ECO:0000256" key="1">
    <source>
        <dbReference type="ARBA" id="ARBA00023157"/>
    </source>
</evidence>
<gene>
    <name evidence="6" type="ORF">HOLleu_11884</name>
</gene>
<dbReference type="PANTHER" id="PTHR48071:SF18">
    <property type="entry name" value="DELETED IN MALIGNANT BRAIN TUMORS 1 PROTEIN-RELATED"/>
    <property type="match status" value="1"/>
</dbReference>
<comment type="caution">
    <text evidence="6">The sequence shown here is derived from an EMBL/GenBank/DDBJ whole genome shotgun (WGS) entry which is preliminary data.</text>
</comment>
<organism evidence="6 7">
    <name type="scientific">Holothuria leucospilota</name>
    <name type="common">Black long sea cucumber</name>
    <name type="synonym">Mertensiothuria leucospilota</name>
    <dbReference type="NCBI Taxonomy" id="206669"/>
    <lineage>
        <taxon>Eukaryota</taxon>
        <taxon>Metazoa</taxon>
        <taxon>Echinodermata</taxon>
        <taxon>Eleutherozoa</taxon>
        <taxon>Echinozoa</taxon>
        <taxon>Holothuroidea</taxon>
        <taxon>Aspidochirotacea</taxon>
        <taxon>Aspidochirotida</taxon>
        <taxon>Holothuriidae</taxon>
        <taxon>Holothuria</taxon>
    </lineage>
</organism>
<dbReference type="SUPFAM" id="SSF56487">
    <property type="entry name" value="SRCR-like"/>
    <property type="match status" value="4"/>
</dbReference>
<sequence>MYVTTVYIMCVTLLLRAVSTLCVILLMSGTSGQREGSSDFAYVKLKQDNSSDQLALSYKENGSWLPICGDTWTEANSAVVCRQLGMRYIEYSTVPANFVKFSSYSWYCYGMEEDISHCYRVSTSSTCNYRYFVVLTCKDERPAPAGSVLTTDYLQAGGKDSDLHGFLLITEYNNIKWTICAEDHYNKMHLVRMLSVACTQLGFKSLGTFELVSRAILPARYKDVKCLPSTWICSGNEENLVDCEWSRGVSVTWRLYVECSTSGIPEDGDVRLVGGNNLSGFIEVFYNSTWGRFCHYSDRHTVQKIVCRQLHLGPPVDKHFTYSHRHYGWVHDICFGCLGQESKLSECKEYDNLLPCPLQQLLYVSCLPPVKTLSIHLVYGELKNPLGKVQIQLSNESSNVIGGPNWGLKESMVMCHMLNHGLPVPPVQYESRLFTSSKQSLKIKPACKGHEGSLLECDTRISQGEITTDEVVFLQCAPSSNVKECEVILVDVSLDSEEKFVFLFYDDRWRPLCGDSYVWNRNRAQTVCKHQGFAMGVPHSSSETFMGMYGMPVIPECPGFQGKPSEYEISRGRRQPCSKMATVFCGSMNTRFGEPSSDARGVWIFVSVALSSLLIVVMIAALVWFSKRTLIITNIRSPSTPSVSEDSPATFALSSSSVKYSSDPPPSYNEFTANPQNYPIPSVENGHALTEEPPAYPGCSKSVDHSDPENECTYV</sequence>
<dbReference type="OrthoDB" id="8934573at2759"/>
<protein>
    <submittedName>
        <fullName evidence="6">Neurotrypsin</fullName>
    </submittedName>
</protein>
<evidence type="ECO:0000313" key="7">
    <source>
        <dbReference type="Proteomes" id="UP001152320"/>
    </source>
</evidence>
<feature type="transmembrane region" description="Helical" evidence="4">
    <location>
        <begin position="601"/>
        <end position="625"/>
    </location>
</feature>
<feature type="disulfide bond" evidence="2">
    <location>
        <begin position="447"/>
        <end position="457"/>
    </location>
</feature>
<feature type="domain" description="SRCR" evidence="5">
    <location>
        <begin position="487"/>
        <end position="586"/>
    </location>
</feature>